<dbReference type="InterPro" id="IPR011990">
    <property type="entry name" value="TPR-like_helical_dom_sf"/>
</dbReference>
<name>A0A1I4RKE2_9FLAO</name>
<dbReference type="Gene3D" id="1.25.40.10">
    <property type="entry name" value="Tetratricopeptide repeat domain"/>
    <property type="match status" value="1"/>
</dbReference>
<dbReference type="SUPFAM" id="SSF48452">
    <property type="entry name" value="TPR-like"/>
    <property type="match status" value="1"/>
</dbReference>
<dbReference type="STRING" id="29536.FLB_19360"/>
<gene>
    <name evidence="1" type="ORF">SAMN05444143_101401</name>
</gene>
<dbReference type="EMBL" id="FOUT01000001">
    <property type="protein sequence ID" value="SFM52679.1"/>
    <property type="molecule type" value="Genomic_DNA"/>
</dbReference>
<dbReference type="AlphaFoldDB" id="A0A1I4RKE2"/>
<organism evidence="1 2">
    <name type="scientific">Flavobacterium succinicans</name>
    <dbReference type="NCBI Taxonomy" id="29536"/>
    <lineage>
        <taxon>Bacteria</taxon>
        <taxon>Pseudomonadati</taxon>
        <taxon>Bacteroidota</taxon>
        <taxon>Flavobacteriia</taxon>
        <taxon>Flavobacteriales</taxon>
        <taxon>Flavobacteriaceae</taxon>
        <taxon>Flavobacterium</taxon>
    </lineage>
</organism>
<evidence type="ECO:0000313" key="1">
    <source>
        <dbReference type="EMBL" id="SFM52679.1"/>
    </source>
</evidence>
<proteinExistence type="predicted"/>
<keyword evidence="2" id="KW-1185">Reference proteome</keyword>
<dbReference type="PROSITE" id="PS51257">
    <property type="entry name" value="PROKAR_LIPOPROTEIN"/>
    <property type="match status" value="1"/>
</dbReference>
<accession>A0A1I4RKE2</accession>
<sequence length="771" mass="90124">MKNQFLSKLLLFFSAIFLFVYGIIYACGGGWDFNDFSFDSNFTPETFVDASYEPLFLSGDVFYSIGFEDNYNTRFNASIRTDWETYLKGKADSATVHYFLFDSSAVAVQDIYAFYKTKKSTKNVEIWDSKLKLKDTKIKNFIDFLYLAKQIETVSVNTDYWSYDPVPVKTFKKEETVKTIEANYKNTKNAFLKNRYWFQTMKAYFYSDNRKEAFDFFQKTEATVPKNELYYRALSYLAGFYYKEKEYAKSNYLYAIVFDKCPEMRIVSAYNFHPQEENDWNASLAMAKDNQEKAALWAIQGYYKDEVRAVEKIFELDPKSAHLDYLLTRLINKTERNMNHSFSKTVESNDVKKQTVSENKSDNKKKIDAEVLGLVTKIAGAGTTVQPYLWDMALGYLYTLTEDFSKAEAFYTKVEQKMPAKKLAHYQLRLLRFVNNLSKIEKLTAQNEKTIIKDLNWLYHELPKEKGIPEFRFWNATKWSKKYLASLYNASGNRVMAELFDYTNDYWSWSTGNSFYDSSLNLLAMKNFLTKTNKTDLEQVGESIYGVKLAEINNFQAVKATFKNDIPAAIEFMKQSDSLQNIVFYGNPFNGGIKDCHDCDHVAYQKRKYSQLDFLTTIKTMQDKILAKEEVYTNSLLLGNAFYNITHFGNARMFYESQIAGYGSTPYSFRAPIKKMITDCSLAKMYYQKAFEAAKNKEQKAKCLYMMAKCERNEYYNKKYSAIESVWEIPEEEVNFIAFDGFVKLKTNYSDTKYYQEVIGECGYFRTYVNQ</sequence>
<reference evidence="2" key="1">
    <citation type="submission" date="2016-10" db="EMBL/GenBank/DDBJ databases">
        <authorList>
            <person name="Varghese N."/>
            <person name="Submissions S."/>
        </authorList>
    </citation>
    <scope>NUCLEOTIDE SEQUENCE [LARGE SCALE GENOMIC DNA]</scope>
    <source>
        <strain evidence="2">DSM 4002</strain>
    </source>
</reference>
<dbReference type="Proteomes" id="UP000182961">
    <property type="component" value="Unassembled WGS sequence"/>
</dbReference>
<evidence type="ECO:0000313" key="2">
    <source>
        <dbReference type="Proteomes" id="UP000182961"/>
    </source>
</evidence>
<dbReference type="RefSeq" id="WP_024980293.1">
    <property type="nucleotide sequence ID" value="NZ_CBCRUM010000009.1"/>
</dbReference>
<dbReference type="eggNOG" id="ENOG502Z8ZF">
    <property type="taxonomic scope" value="Bacteria"/>
</dbReference>
<evidence type="ECO:0008006" key="3">
    <source>
        <dbReference type="Google" id="ProtNLM"/>
    </source>
</evidence>
<protein>
    <recommendedName>
        <fullName evidence="3">Tetratricopeptide repeat protein</fullName>
    </recommendedName>
</protein>